<evidence type="ECO:0000313" key="5">
    <source>
        <dbReference type="EMBL" id="KAK3511214.1"/>
    </source>
</evidence>
<evidence type="ECO:0000256" key="3">
    <source>
        <dbReference type="SAM" id="SignalP"/>
    </source>
</evidence>
<name>A0AAE0ULA0_9TELE</name>
<feature type="domain" description="B30.2/SPRY" evidence="4">
    <location>
        <begin position="978"/>
        <end position="1171"/>
    </location>
</feature>
<keyword evidence="3" id="KW-0732">Signal</keyword>
<sequence length="1479" mass="171201">MSSAPYFTFTCLQFLLVYLVEELQCVISSVSSSFSRLLVISTFSSEHSGDFCLDLLSKLVLMSLVTDDPPAYALQPSGPEKDLFAVKEQLRLTKRLCINASQVYSVQIAALQNQLDSMLQQLKEKVTQGPSQVVSDILQEYVKAQKLELDLLSETDPKRISEIQEQLKKSKADLETLVGNLNGIECQTANSSQNLEEKIADTLAECNELQENYNNLEEKTDNTEAEYNKLKENYEPLDLLPLIQEINKLENRIQSETSESEKKKLENELKKKKEQLEAKKKEVKDPDTIKILTIISKLEELWKFQNENLDLDSLDQIEDKREELLGLISQLNDTNLAKILLKNLVLLSDQTHLQRLISDLREKADKKIAELWEDVRRKEEELKRKNAELGQKDSDIATLTKDIRNLRGELKNLKKQLEDLEETTASQITDLQKQLDKKKQELEKWKETLQEKESELAKSVIEITELQEKLRQTEEEASRRIQEAGKRITDLKDQLEKGESENKRLQAALKKAMAECSDVQKSYDQLKAEFADTVSKLNNTLIKQALTVDGLKQEIDKLKEEIRSSEGNVDELKQRLEKKEAELKEAKKSINKWRKESLQFQRLLEDLRKVSRKQEEHIQEYLAKINRLEEEMDDLLIQLSESGNEKASLSIQVIFLKEEVAKLNKALVKLEEEQQEKTAGLEKEIEEKNKEIAYIKRSGCEELKNRISNLQQELEVKQQELNQLREENAGQITELQKQLTEKNRKLQVAKDELDKLDKENSKLLDKLDDLNTQLNEQTQDVRAAQKRISELEKQLKKKEKDILDLKNSNAECEEQLTLKQRELSDLNKDKAELEKQLKKKENELSNLNDNNAELKDQLRKKEQEISDLENNNTELQEKLKQKEKELSDLRNSVGGVKRENERLRDLVATLNEQLKGTKQLEDQLKQKEKELSDLNEKNAESEQQLRQKEEEVSELKRENAKLFAEKQNLQEDVTKLTDQLNDLRKAPVTTSPSVSINSLQFDPNTAHRRLLISDDRQSVRGVRYSIVRPNDPRRYDTTIAALAGTGFTGGRPYWEVQVKDRSCFTVGVAAESAPRKGEIYFRPSNRYWVIQKKNSQIYVLTEQPFLLRLYNQLNIIGVLIDFFKGEVALYNSETRTVLGIFRGNHFTEKLYPFVATCGQEAIQMELSSCNQRLSEKMEYSFNIEKDLSVLKEQMMLIRTLYLNSSYTSSLQTTELEDQLKNISVLEKNNTELEDQLKQKEKELSDLNEKNAESEQQLRQKEEEVSELKRENAKLFAEKQNLQEDVTKLTDQLNDLRKAPVTTSPSVSINSLQFDPNTAHRRLLISDDRQSVRGVRYSIVRPEDPRRYDTTIAALVGTGFTGGRPYWEVQVKDRSCFTVGVAAESAPRKGEIYFRPSNRYWVIQKKNSQIYVLTEQPFQLTDQLNIIGVLIDFFMGEVALYNSETRTVLGIFRENHFTEKLYPFVATCGQEGFFVFFYFI</sequence>
<dbReference type="SUPFAM" id="SSF57997">
    <property type="entry name" value="Tropomyosin"/>
    <property type="match status" value="1"/>
</dbReference>
<dbReference type="Gene3D" id="1.10.287.1490">
    <property type="match status" value="2"/>
</dbReference>
<evidence type="ECO:0000259" key="4">
    <source>
        <dbReference type="PROSITE" id="PS50188"/>
    </source>
</evidence>
<accession>A0AAE0ULA0</accession>
<evidence type="ECO:0000313" key="6">
    <source>
        <dbReference type="Proteomes" id="UP001274896"/>
    </source>
</evidence>
<dbReference type="EMBL" id="JAUCMX010000025">
    <property type="protein sequence ID" value="KAK3511214.1"/>
    <property type="molecule type" value="Genomic_DNA"/>
</dbReference>
<keyword evidence="1" id="KW-0175">Coiled coil</keyword>
<organism evidence="5 6">
    <name type="scientific">Hemibagrus guttatus</name>
    <dbReference type="NCBI Taxonomy" id="175788"/>
    <lineage>
        <taxon>Eukaryota</taxon>
        <taxon>Metazoa</taxon>
        <taxon>Chordata</taxon>
        <taxon>Craniata</taxon>
        <taxon>Vertebrata</taxon>
        <taxon>Euteleostomi</taxon>
        <taxon>Actinopterygii</taxon>
        <taxon>Neopterygii</taxon>
        <taxon>Teleostei</taxon>
        <taxon>Ostariophysi</taxon>
        <taxon>Siluriformes</taxon>
        <taxon>Bagridae</taxon>
        <taxon>Hemibagrus</taxon>
    </lineage>
</organism>
<dbReference type="InterPro" id="IPR003879">
    <property type="entry name" value="Butyrophylin_SPRY"/>
</dbReference>
<reference evidence="5" key="1">
    <citation type="submission" date="2023-06" db="EMBL/GenBank/DDBJ databases">
        <title>Male Hemibagrus guttatus genome.</title>
        <authorList>
            <person name="Bian C."/>
        </authorList>
    </citation>
    <scope>NUCLEOTIDE SEQUENCE</scope>
    <source>
        <strain evidence="5">Male_cb2023</strain>
        <tissue evidence="5">Muscle</tissue>
    </source>
</reference>
<dbReference type="SMART" id="SM00589">
    <property type="entry name" value="PRY"/>
    <property type="match status" value="2"/>
</dbReference>
<dbReference type="PROSITE" id="PS50188">
    <property type="entry name" value="B302_SPRY"/>
    <property type="match status" value="2"/>
</dbReference>
<gene>
    <name evidence="5" type="ORF">QTP70_032546</name>
</gene>
<feature type="domain" description="B30.2/SPRY" evidence="4">
    <location>
        <begin position="1290"/>
        <end position="1479"/>
    </location>
</feature>
<dbReference type="PRINTS" id="PR01407">
    <property type="entry name" value="BUTYPHLNCDUF"/>
</dbReference>
<evidence type="ECO:0000256" key="2">
    <source>
        <dbReference type="SAM" id="MobiDB-lite"/>
    </source>
</evidence>
<dbReference type="SUPFAM" id="SSF49899">
    <property type="entry name" value="Concanavalin A-like lectins/glucanases"/>
    <property type="match status" value="2"/>
</dbReference>
<dbReference type="InterPro" id="IPR006574">
    <property type="entry name" value="PRY"/>
</dbReference>
<feature type="signal peptide" evidence="3">
    <location>
        <begin position="1"/>
        <end position="25"/>
    </location>
</feature>
<protein>
    <recommendedName>
        <fullName evidence="4">B30.2/SPRY domain-containing protein</fullName>
    </recommendedName>
</protein>
<dbReference type="InterPro" id="IPR013320">
    <property type="entry name" value="ConA-like_dom_sf"/>
</dbReference>
<keyword evidence="6" id="KW-1185">Reference proteome</keyword>
<evidence type="ECO:0000256" key="1">
    <source>
        <dbReference type="SAM" id="Coils"/>
    </source>
</evidence>
<dbReference type="Pfam" id="PF13765">
    <property type="entry name" value="PRY"/>
    <property type="match status" value="2"/>
</dbReference>
<feature type="coiled-coil region" evidence="1">
    <location>
        <begin position="160"/>
        <end position="286"/>
    </location>
</feature>
<feature type="region of interest" description="Disordered" evidence="2">
    <location>
        <begin position="932"/>
        <end position="952"/>
    </location>
</feature>
<dbReference type="InterPro" id="IPR043136">
    <property type="entry name" value="B30.2/SPRY_sf"/>
</dbReference>
<feature type="chain" id="PRO_5041971137" description="B30.2/SPRY domain-containing protein" evidence="3">
    <location>
        <begin position="26"/>
        <end position="1479"/>
    </location>
</feature>
<dbReference type="Gene3D" id="2.60.120.920">
    <property type="match status" value="2"/>
</dbReference>
<comment type="caution">
    <text evidence="5">The sequence shown here is derived from an EMBL/GenBank/DDBJ whole genome shotgun (WGS) entry which is preliminary data.</text>
</comment>
<dbReference type="InterPro" id="IPR050143">
    <property type="entry name" value="TRIM/RBCC"/>
</dbReference>
<dbReference type="SMART" id="SM00449">
    <property type="entry name" value="SPRY"/>
    <property type="match status" value="2"/>
</dbReference>
<dbReference type="Proteomes" id="UP001274896">
    <property type="component" value="Unassembled WGS sequence"/>
</dbReference>
<proteinExistence type="predicted"/>
<dbReference type="InterPro" id="IPR003877">
    <property type="entry name" value="SPRY_dom"/>
</dbReference>
<dbReference type="PANTHER" id="PTHR24103">
    <property type="entry name" value="E3 UBIQUITIN-PROTEIN LIGASE TRIM"/>
    <property type="match status" value="1"/>
</dbReference>
<feature type="region of interest" description="Disordered" evidence="2">
    <location>
        <begin position="1244"/>
        <end position="1263"/>
    </location>
</feature>
<dbReference type="InterPro" id="IPR001870">
    <property type="entry name" value="B30.2/SPRY"/>
</dbReference>
<dbReference type="Pfam" id="PF00622">
    <property type="entry name" value="SPRY"/>
    <property type="match status" value="2"/>
</dbReference>